<name>A0AAN9V8A8_9ORTH</name>
<dbReference type="SMART" id="SM00703">
    <property type="entry name" value="NRF"/>
    <property type="match status" value="1"/>
</dbReference>
<dbReference type="InterPro" id="IPR052728">
    <property type="entry name" value="O2_lipid_transport_reg"/>
</dbReference>
<dbReference type="Proteomes" id="UP001378592">
    <property type="component" value="Unassembled WGS sequence"/>
</dbReference>
<evidence type="ECO:0000256" key="2">
    <source>
        <dbReference type="SAM" id="Phobius"/>
    </source>
</evidence>
<feature type="compositionally biased region" description="Low complexity" evidence="1">
    <location>
        <begin position="746"/>
        <end position="758"/>
    </location>
</feature>
<dbReference type="EMBL" id="JAZDUA010000521">
    <property type="protein sequence ID" value="KAK7791595.1"/>
    <property type="molecule type" value="Genomic_DNA"/>
</dbReference>
<feature type="region of interest" description="Disordered" evidence="1">
    <location>
        <begin position="672"/>
        <end position="711"/>
    </location>
</feature>
<proteinExistence type="predicted"/>
<feature type="compositionally biased region" description="Basic residues" evidence="1">
    <location>
        <begin position="734"/>
        <end position="745"/>
    </location>
</feature>
<evidence type="ECO:0000259" key="3">
    <source>
        <dbReference type="SMART" id="SM00703"/>
    </source>
</evidence>
<keyword evidence="2" id="KW-1133">Transmembrane helix</keyword>
<feature type="domain" description="Nose resistant-to-fluoxetine protein N-terminal" evidence="3">
    <location>
        <begin position="34"/>
        <end position="139"/>
    </location>
</feature>
<feature type="transmembrane region" description="Helical" evidence="2">
    <location>
        <begin position="348"/>
        <end position="372"/>
    </location>
</feature>
<feature type="transmembrane region" description="Helical" evidence="2">
    <location>
        <begin position="632"/>
        <end position="656"/>
    </location>
</feature>
<feature type="compositionally biased region" description="Gly residues" evidence="1">
    <location>
        <begin position="224"/>
        <end position="242"/>
    </location>
</feature>
<feature type="transmembrane region" description="Helical" evidence="2">
    <location>
        <begin position="447"/>
        <end position="468"/>
    </location>
</feature>
<feature type="transmembrane region" description="Helical" evidence="2">
    <location>
        <begin position="528"/>
        <end position="548"/>
    </location>
</feature>
<dbReference type="Pfam" id="PF01757">
    <property type="entry name" value="Acyl_transf_3"/>
    <property type="match status" value="1"/>
</dbReference>
<sequence>MQGPRDEPQQKIANVFDVLKKVAAGAVFRNDSSEATCAAHIGQMLDGALARERWALMMVDATAKLPEPLLGGLSLHLGDYDQCLRAHSEAFAGRYCLVAAMGQRVATCVPSTCSWRSLDVLLANSSAGVVRVPSHTCQSADDPFVFHPATAALGVVVLLALLNALVWFLLTYEDVRLKLPARWRPSQKTAKAMSPVTAWRKISGAPDPDKPRAAHARTPSPGAGCAGGAEGAAEAGGAGGAGEARDPSDWSWALPRMSAASGLRTISMVWVVMGHRDALMPQLPVLDKRALPERMKQWAHVYVPAGLFAVDTFLFVAGCVLAFSFACSRRRHPRSLRQLRSWLPAFYLHRYIRLTPLMAFVIVLYAGGLAYFGEGPLWEQLSAFDVQSCRTNWWPNFLYIHNYYNNRNMCVAHSWYLAVDMQLFLIAPLLLFPLVDHWNSRRFNYGRWVFFFFLILSIVIPFVLVLLFNLTPAPNPLGDELKNLQHAELVYIPAHARAAPWVVGMGVGAWAARVVGGGQELGRCMERVLCAWGALVLLGLPLALTGALRAGDEPSRWGSAFFVAFSKPVWATGLGAVLMLCATGRAPRLNALLSWEPLAVLARLSFAVYLLHPTVQGVTGWSTRGTTVATDVTTIPLIVADVVLTFAVALPVSMLIESPFIALESLLLRGDKTERRGSPPPPAPDSPEIHTSGSINDPESPAPAPERPRGGAAASSCFNFVIWCRERLPSFRPRRRPLSYSRGRRTTPAGETAPAATGQSRRYSTLRAEESRSDLSLPSPQPTDVQTSPAVEPASAYGSAVSVCSAGTRPIPSESFSEVVLRAVGLEAQDSSAHRSSEMWSSDESFKTARMLRKSMVEPLGKKEDESEEEEKVNP</sequence>
<keyword evidence="5" id="KW-1185">Reference proteome</keyword>
<feature type="region of interest" description="Disordered" evidence="1">
    <location>
        <begin position="195"/>
        <end position="247"/>
    </location>
</feature>
<dbReference type="AlphaFoldDB" id="A0AAN9V8A8"/>
<dbReference type="GO" id="GO:0016747">
    <property type="term" value="F:acyltransferase activity, transferring groups other than amino-acyl groups"/>
    <property type="evidence" value="ECO:0007669"/>
    <property type="project" value="InterPro"/>
</dbReference>
<organism evidence="4 5">
    <name type="scientific">Gryllus longicercus</name>
    <dbReference type="NCBI Taxonomy" id="2509291"/>
    <lineage>
        <taxon>Eukaryota</taxon>
        <taxon>Metazoa</taxon>
        <taxon>Ecdysozoa</taxon>
        <taxon>Arthropoda</taxon>
        <taxon>Hexapoda</taxon>
        <taxon>Insecta</taxon>
        <taxon>Pterygota</taxon>
        <taxon>Neoptera</taxon>
        <taxon>Polyneoptera</taxon>
        <taxon>Orthoptera</taxon>
        <taxon>Ensifera</taxon>
        <taxon>Gryllidea</taxon>
        <taxon>Grylloidea</taxon>
        <taxon>Gryllidae</taxon>
        <taxon>Gryllinae</taxon>
        <taxon>Gryllus</taxon>
    </lineage>
</organism>
<dbReference type="PANTHER" id="PTHR11161">
    <property type="entry name" value="O-ACYLTRANSFERASE"/>
    <property type="match status" value="1"/>
</dbReference>
<feature type="transmembrane region" description="Helical" evidence="2">
    <location>
        <begin position="560"/>
        <end position="580"/>
    </location>
</feature>
<evidence type="ECO:0000256" key="1">
    <source>
        <dbReference type="SAM" id="MobiDB-lite"/>
    </source>
</evidence>
<dbReference type="InterPro" id="IPR006621">
    <property type="entry name" value="Nose-resist-to-fluoxetine_N"/>
</dbReference>
<keyword evidence="2" id="KW-0812">Transmembrane</keyword>
<feature type="transmembrane region" description="Helical" evidence="2">
    <location>
        <begin position="301"/>
        <end position="327"/>
    </location>
</feature>
<gene>
    <name evidence="4" type="ORF">R5R35_010707</name>
</gene>
<feature type="transmembrane region" description="Helical" evidence="2">
    <location>
        <begin position="415"/>
        <end position="435"/>
    </location>
</feature>
<feature type="region of interest" description="Disordered" evidence="1">
    <location>
        <begin position="734"/>
        <end position="790"/>
    </location>
</feature>
<protein>
    <recommendedName>
        <fullName evidence="3">Nose resistant-to-fluoxetine protein N-terminal domain-containing protein</fullName>
    </recommendedName>
</protein>
<evidence type="ECO:0000313" key="5">
    <source>
        <dbReference type="Proteomes" id="UP001378592"/>
    </source>
</evidence>
<comment type="caution">
    <text evidence="4">The sequence shown here is derived from an EMBL/GenBank/DDBJ whole genome shotgun (WGS) entry which is preliminary data.</text>
</comment>
<evidence type="ECO:0000313" key="4">
    <source>
        <dbReference type="EMBL" id="KAK7791595.1"/>
    </source>
</evidence>
<feature type="transmembrane region" description="Helical" evidence="2">
    <location>
        <begin position="498"/>
        <end position="516"/>
    </location>
</feature>
<feature type="compositionally biased region" description="Polar residues" evidence="1">
    <location>
        <begin position="774"/>
        <end position="789"/>
    </location>
</feature>
<accession>A0AAN9V8A8</accession>
<dbReference type="PANTHER" id="PTHR11161:SF0">
    <property type="entry name" value="O-ACYLTRANSFERASE LIKE PROTEIN"/>
    <property type="match status" value="1"/>
</dbReference>
<keyword evidence="2" id="KW-0472">Membrane</keyword>
<reference evidence="4 5" key="1">
    <citation type="submission" date="2024-03" db="EMBL/GenBank/DDBJ databases">
        <title>The genome assembly and annotation of the cricket Gryllus longicercus Weissman &amp; Gray.</title>
        <authorList>
            <person name="Szrajer S."/>
            <person name="Gray D."/>
            <person name="Ylla G."/>
        </authorList>
    </citation>
    <scope>NUCLEOTIDE SEQUENCE [LARGE SCALE GENOMIC DNA]</scope>
    <source>
        <strain evidence="4">DAG 2021-001</strain>
        <tissue evidence="4">Whole body minus gut</tissue>
    </source>
</reference>
<feature type="transmembrane region" description="Helical" evidence="2">
    <location>
        <begin position="144"/>
        <end position="170"/>
    </location>
</feature>
<dbReference type="InterPro" id="IPR002656">
    <property type="entry name" value="Acyl_transf_3_dom"/>
</dbReference>
<dbReference type="Pfam" id="PF20146">
    <property type="entry name" value="NRF"/>
    <property type="match status" value="1"/>
</dbReference>